<dbReference type="PANTHER" id="PTHR31566">
    <property type="entry name" value="CYTOCHROME C BIOGENESIS PROTEIN CCS1, CHLOROPLASTIC"/>
    <property type="match status" value="1"/>
</dbReference>
<name>A0A1M6K0L4_9ACTN</name>
<feature type="transmembrane region" description="Helical" evidence="7">
    <location>
        <begin position="12"/>
        <end position="36"/>
    </location>
</feature>
<keyword evidence="10" id="KW-1185">Reference proteome</keyword>
<evidence type="ECO:0000256" key="6">
    <source>
        <dbReference type="SAM" id="MobiDB-lite"/>
    </source>
</evidence>
<feature type="region of interest" description="Disordered" evidence="6">
    <location>
        <begin position="447"/>
        <end position="466"/>
    </location>
</feature>
<dbReference type="GO" id="GO:0016020">
    <property type="term" value="C:membrane"/>
    <property type="evidence" value="ECO:0007669"/>
    <property type="project" value="UniProtKB-SubCell"/>
</dbReference>
<proteinExistence type="predicted"/>
<dbReference type="AlphaFoldDB" id="A0A1M6K0L4"/>
<dbReference type="EMBL" id="FQZG01000055">
    <property type="protein sequence ID" value="SHJ52511.1"/>
    <property type="molecule type" value="Genomic_DNA"/>
</dbReference>
<feature type="transmembrane region" description="Helical" evidence="7">
    <location>
        <begin position="387"/>
        <end position="406"/>
    </location>
</feature>
<feature type="transmembrane region" description="Helical" evidence="7">
    <location>
        <begin position="73"/>
        <end position="94"/>
    </location>
</feature>
<feature type="domain" description="ResB-like" evidence="8">
    <location>
        <begin position="20"/>
        <end position="282"/>
    </location>
</feature>
<evidence type="ECO:0000256" key="3">
    <source>
        <dbReference type="ARBA" id="ARBA00022748"/>
    </source>
</evidence>
<evidence type="ECO:0000256" key="2">
    <source>
        <dbReference type="ARBA" id="ARBA00022692"/>
    </source>
</evidence>
<evidence type="ECO:0000313" key="9">
    <source>
        <dbReference type="EMBL" id="SHJ52511.1"/>
    </source>
</evidence>
<organism evidence="9 10">
    <name type="scientific">Tessaracoccus bendigoensis DSM 12906</name>
    <dbReference type="NCBI Taxonomy" id="1123357"/>
    <lineage>
        <taxon>Bacteria</taxon>
        <taxon>Bacillati</taxon>
        <taxon>Actinomycetota</taxon>
        <taxon>Actinomycetes</taxon>
        <taxon>Propionibacteriales</taxon>
        <taxon>Propionibacteriaceae</taxon>
        <taxon>Tessaracoccus</taxon>
    </lineage>
</organism>
<accession>A0A1M6K0L4</accession>
<evidence type="ECO:0000256" key="1">
    <source>
        <dbReference type="ARBA" id="ARBA00004141"/>
    </source>
</evidence>
<keyword evidence="5 7" id="KW-0472">Membrane</keyword>
<gene>
    <name evidence="9" type="ORF">SAMN02745244_02708</name>
</gene>
<keyword evidence="3" id="KW-0201">Cytochrome c-type biogenesis</keyword>
<dbReference type="InterPro" id="IPR023494">
    <property type="entry name" value="Cyt_c_bgen_Ccs1/CcsB/ResB"/>
</dbReference>
<reference evidence="9 10" key="1">
    <citation type="submission" date="2016-11" db="EMBL/GenBank/DDBJ databases">
        <authorList>
            <person name="Jaros S."/>
            <person name="Januszkiewicz K."/>
            <person name="Wedrychowicz H."/>
        </authorList>
    </citation>
    <scope>NUCLEOTIDE SEQUENCE [LARGE SCALE GENOMIC DNA]</scope>
    <source>
        <strain evidence="9 10">DSM 12906</strain>
    </source>
</reference>
<evidence type="ECO:0000256" key="7">
    <source>
        <dbReference type="SAM" id="Phobius"/>
    </source>
</evidence>
<feature type="transmembrane region" description="Helical" evidence="7">
    <location>
        <begin position="169"/>
        <end position="193"/>
    </location>
</feature>
<dbReference type="InterPro" id="IPR007816">
    <property type="entry name" value="ResB-like_domain"/>
</dbReference>
<keyword evidence="4 7" id="KW-1133">Transmembrane helix</keyword>
<protein>
    <submittedName>
        <fullName evidence="9">Cytochrome c biogenesis protein</fullName>
    </submittedName>
</protein>
<keyword evidence="2 7" id="KW-0812">Transmembrane</keyword>
<feature type="domain" description="ResB-like" evidence="8">
    <location>
        <begin position="365"/>
        <end position="438"/>
    </location>
</feature>
<dbReference type="STRING" id="1123357.SAMN02745244_02708"/>
<comment type="subcellular location">
    <subcellularLocation>
        <location evidence="1">Membrane</location>
        <topology evidence="1">Multi-pass membrane protein</topology>
    </subcellularLocation>
</comment>
<evidence type="ECO:0000259" key="8">
    <source>
        <dbReference type="Pfam" id="PF05140"/>
    </source>
</evidence>
<dbReference type="Pfam" id="PF05140">
    <property type="entry name" value="ResB"/>
    <property type="match status" value="2"/>
</dbReference>
<dbReference type="PANTHER" id="PTHR31566:SF0">
    <property type="entry name" value="CYTOCHROME C BIOGENESIS PROTEIN CCS1, CHLOROPLASTIC"/>
    <property type="match status" value="1"/>
</dbReference>
<dbReference type="RefSeq" id="WP_073189173.1">
    <property type="nucleotide sequence ID" value="NZ_FQZG01000055.1"/>
</dbReference>
<evidence type="ECO:0000256" key="4">
    <source>
        <dbReference type="ARBA" id="ARBA00022989"/>
    </source>
</evidence>
<dbReference type="GO" id="GO:0017004">
    <property type="term" value="P:cytochrome complex assembly"/>
    <property type="evidence" value="ECO:0007669"/>
    <property type="project" value="UniProtKB-KW"/>
</dbReference>
<sequence>MRELFGWVYRILYSKVLGAVVIIAMAVLALLGTLIAQAPATSDAAAHAAWLESVRPRYGGWTPVLDYLGIFQLWSSPLFLGVTVLLALSIIACTTHRLPQLWARATKPRVHVTEKFFERAQYRAELELPLSLDQTAEHTGSVLRAAHYRILPDETLTGQRGWYSDRFRWGPFGTAIAHAAMVVILIAFGVSAFTGFEENLDIAVGESAEVGHDTGLVVTVDSFKDAYDDMGRPTDYVSQLVVTRDGQVVAEQEVRVNEPLRIDGTAIHQASFGIAAGITVEQEGATLFQGAVPLKWQSNDGRYAIGKIQPAGTGLEVLVVTPASGATDAGIAAGSAVFEVYNVASGEKLDVMPAEQGEQVEAGGLTLTFERELRYTGLIARQDPGAMWMWVGSTLLVLGMCMTFMLRHRRLWVRITPVDGGSRLQLASAEKLDTTFERHFRGLVERIDATAPETSPSTDDKELIDA</sequence>
<dbReference type="Proteomes" id="UP000184512">
    <property type="component" value="Unassembled WGS sequence"/>
</dbReference>
<evidence type="ECO:0000313" key="10">
    <source>
        <dbReference type="Proteomes" id="UP000184512"/>
    </source>
</evidence>
<evidence type="ECO:0000256" key="5">
    <source>
        <dbReference type="ARBA" id="ARBA00023136"/>
    </source>
</evidence>